<keyword evidence="6 9" id="KW-0804">Transcription</keyword>
<dbReference type="InterPro" id="IPR048339">
    <property type="entry name" value="Mediator_Med16_C"/>
</dbReference>
<accession>A0AAE0UB89</accession>
<evidence type="ECO:0000256" key="7">
    <source>
        <dbReference type="ARBA" id="ARBA00023242"/>
    </source>
</evidence>
<feature type="compositionally biased region" description="Gly residues" evidence="10">
    <location>
        <begin position="1165"/>
        <end position="1182"/>
    </location>
</feature>
<evidence type="ECO:0000259" key="11">
    <source>
        <dbReference type="Pfam" id="PF11635"/>
    </source>
</evidence>
<dbReference type="GO" id="GO:0045893">
    <property type="term" value="P:positive regulation of DNA-templated transcription"/>
    <property type="evidence" value="ECO:0007669"/>
    <property type="project" value="TreeGrafter"/>
</dbReference>
<feature type="region of interest" description="Disordered" evidence="10">
    <location>
        <begin position="836"/>
        <end position="883"/>
    </location>
</feature>
<feature type="compositionally biased region" description="Low complexity" evidence="10">
    <location>
        <begin position="1047"/>
        <end position="1080"/>
    </location>
</feature>
<comment type="subcellular location">
    <subcellularLocation>
        <location evidence="1 9">Nucleus</location>
    </subcellularLocation>
</comment>
<evidence type="ECO:0000256" key="5">
    <source>
        <dbReference type="ARBA" id="ARBA00023159"/>
    </source>
</evidence>
<comment type="caution">
    <text evidence="13">The sequence shown here is derived from an EMBL/GenBank/DDBJ whole genome shotgun (WGS) entry which is preliminary data.</text>
</comment>
<protein>
    <recommendedName>
        <fullName evidence="3 9">Mediator of RNA polymerase II transcription subunit 16</fullName>
    </recommendedName>
    <alternativeName>
        <fullName evidence="8 9">Mediator complex subunit 16</fullName>
    </alternativeName>
</protein>
<keyword evidence="4 9" id="KW-0805">Transcription regulation</keyword>
<feature type="region of interest" description="Disordered" evidence="10">
    <location>
        <begin position="981"/>
        <end position="1016"/>
    </location>
</feature>
<comment type="subunit">
    <text evidence="9">Component of the Mediator complex.</text>
</comment>
<evidence type="ECO:0000313" key="14">
    <source>
        <dbReference type="Proteomes" id="UP001281003"/>
    </source>
</evidence>
<evidence type="ECO:0000256" key="4">
    <source>
        <dbReference type="ARBA" id="ARBA00023015"/>
    </source>
</evidence>
<dbReference type="Pfam" id="PF11635">
    <property type="entry name" value="Med16_N"/>
    <property type="match status" value="1"/>
</dbReference>
<dbReference type="EMBL" id="JAUTDP010000007">
    <property type="protein sequence ID" value="KAK3397763.1"/>
    <property type="molecule type" value="Genomic_DNA"/>
</dbReference>
<evidence type="ECO:0000256" key="2">
    <source>
        <dbReference type="ARBA" id="ARBA00006543"/>
    </source>
</evidence>
<evidence type="ECO:0000259" key="12">
    <source>
        <dbReference type="Pfam" id="PF20719"/>
    </source>
</evidence>
<feature type="region of interest" description="Disordered" evidence="10">
    <location>
        <begin position="1150"/>
        <end position="1182"/>
    </location>
</feature>
<dbReference type="AlphaFoldDB" id="A0AAE0UB89"/>
<evidence type="ECO:0000313" key="13">
    <source>
        <dbReference type="EMBL" id="KAK3397763.1"/>
    </source>
</evidence>
<dbReference type="Pfam" id="PF20719">
    <property type="entry name" value="Med16_C"/>
    <property type="match status" value="1"/>
</dbReference>
<name>A0AAE0UB89_SORBR</name>
<organism evidence="13 14">
    <name type="scientific">Sordaria brevicollis</name>
    <dbReference type="NCBI Taxonomy" id="83679"/>
    <lineage>
        <taxon>Eukaryota</taxon>
        <taxon>Fungi</taxon>
        <taxon>Dikarya</taxon>
        <taxon>Ascomycota</taxon>
        <taxon>Pezizomycotina</taxon>
        <taxon>Sordariomycetes</taxon>
        <taxon>Sordariomycetidae</taxon>
        <taxon>Sordariales</taxon>
        <taxon>Sordariaceae</taxon>
        <taxon>Sordaria</taxon>
    </lineage>
</organism>
<comment type="function">
    <text evidence="9">Component of the Mediator complex, a coactivator involved in the regulated transcription of nearly all RNA polymerase II-dependent genes. Mediator functions as a bridge to convey information from gene-specific regulatory proteins to the basal RNA polymerase II transcription machinery. Mediator is recruited to promoters by direct interactions with regulatory proteins and serves as a scaffold for the assembly of a functional preinitiation complex with RNA polymerase II and the general transcription factors.</text>
</comment>
<dbReference type="GO" id="GO:0016592">
    <property type="term" value="C:mediator complex"/>
    <property type="evidence" value="ECO:0007669"/>
    <property type="project" value="InterPro"/>
</dbReference>
<keyword evidence="5 9" id="KW-0010">Activator</keyword>
<feature type="domain" description="Mediator complex subunit 16 C-terminal" evidence="12">
    <location>
        <begin position="1092"/>
        <end position="1142"/>
    </location>
</feature>
<reference evidence="13" key="1">
    <citation type="journal article" date="2023" name="Mol. Phylogenet. Evol.">
        <title>Genome-scale phylogeny and comparative genomics of the fungal order Sordariales.</title>
        <authorList>
            <person name="Hensen N."/>
            <person name="Bonometti L."/>
            <person name="Westerberg I."/>
            <person name="Brannstrom I.O."/>
            <person name="Guillou S."/>
            <person name="Cros-Aarteil S."/>
            <person name="Calhoun S."/>
            <person name="Haridas S."/>
            <person name="Kuo A."/>
            <person name="Mondo S."/>
            <person name="Pangilinan J."/>
            <person name="Riley R."/>
            <person name="LaButti K."/>
            <person name="Andreopoulos B."/>
            <person name="Lipzen A."/>
            <person name="Chen C."/>
            <person name="Yan M."/>
            <person name="Daum C."/>
            <person name="Ng V."/>
            <person name="Clum A."/>
            <person name="Steindorff A."/>
            <person name="Ohm R.A."/>
            <person name="Martin F."/>
            <person name="Silar P."/>
            <person name="Natvig D.O."/>
            <person name="Lalanne C."/>
            <person name="Gautier V."/>
            <person name="Ament-Velasquez S.L."/>
            <person name="Kruys A."/>
            <person name="Hutchinson M.I."/>
            <person name="Powell A.J."/>
            <person name="Barry K."/>
            <person name="Miller A.N."/>
            <person name="Grigoriev I.V."/>
            <person name="Debuchy R."/>
            <person name="Gladieux P."/>
            <person name="Hiltunen Thoren M."/>
            <person name="Johannesson H."/>
        </authorList>
    </citation>
    <scope>NUCLEOTIDE SEQUENCE</scope>
    <source>
        <strain evidence="13">FGSC 1904</strain>
    </source>
</reference>
<proteinExistence type="inferred from homology"/>
<feature type="domain" description="Mediator complex subunit Med16 N-terminal" evidence="11">
    <location>
        <begin position="213"/>
        <end position="508"/>
    </location>
</feature>
<feature type="region of interest" description="Disordered" evidence="10">
    <location>
        <begin position="1029"/>
        <end position="1095"/>
    </location>
</feature>
<keyword evidence="7 9" id="KW-0539">Nucleus</keyword>
<feature type="compositionally biased region" description="Low complexity" evidence="10">
    <location>
        <begin position="841"/>
        <end position="879"/>
    </location>
</feature>
<evidence type="ECO:0000256" key="1">
    <source>
        <dbReference type="ARBA" id="ARBA00004123"/>
    </source>
</evidence>
<feature type="compositionally biased region" description="Gly residues" evidence="10">
    <location>
        <begin position="1029"/>
        <end position="1046"/>
    </location>
</feature>
<dbReference type="InterPro" id="IPR021665">
    <property type="entry name" value="Mediator_Med16_N"/>
</dbReference>
<evidence type="ECO:0000256" key="6">
    <source>
        <dbReference type="ARBA" id="ARBA00023163"/>
    </source>
</evidence>
<evidence type="ECO:0000256" key="9">
    <source>
        <dbReference type="RuleBase" id="RU364149"/>
    </source>
</evidence>
<reference evidence="13" key="2">
    <citation type="submission" date="2023-07" db="EMBL/GenBank/DDBJ databases">
        <authorList>
            <consortium name="Lawrence Berkeley National Laboratory"/>
            <person name="Haridas S."/>
            <person name="Hensen N."/>
            <person name="Bonometti L."/>
            <person name="Westerberg I."/>
            <person name="Brannstrom I.O."/>
            <person name="Guillou S."/>
            <person name="Cros-Aarteil S."/>
            <person name="Calhoun S."/>
            <person name="Kuo A."/>
            <person name="Mondo S."/>
            <person name="Pangilinan J."/>
            <person name="Riley R."/>
            <person name="LaButti K."/>
            <person name="Andreopoulos B."/>
            <person name="Lipzen A."/>
            <person name="Chen C."/>
            <person name="Yanf M."/>
            <person name="Daum C."/>
            <person name="Ng V."/>
            <person name="Clum A."/>
            <person name="Steindorff A."/>
            <person name="Ohm R."/>
            <person name="Martin F."/>
            <person name="Silar P."/>
            <person name="Natvig D."/>
            <person name="Lalanne C."/>
            <person name="Gautier V."/>
            <person name="Ament-velasquez S.L."/>
            <person name="Kruys A."/>
            <person name="Hutchinson M.I."/>
            <person name="Powell A.J."/>
            <person name="Barry K."/>
            <person name="Miller A.N."/>
            <person name="Grigoriev I.V."/>
            <person name="Debuchy R."/>
            <person name="Gladieux P."/>
            <person name="Thoren M.H."/>
            <person name="Johannesson H."/>
        </authorList>
    </citation>
    <scope>NUCLEOTIDE SEQUENCE</scope>
    <source>
        <strain evidence="13">FGSC 1904</strain>
    </source>
</reference>
<keyword evidence="14" id="KW-1185">Reference proteome</keyword>
<gene>
    <name evidence="9" type="primary">MED16</name>
    <name evidence="13" type="ORF">B0T20DRAFT_230930</name>
</gene>
<dbReference type="InterPro" id="IPR048338">
    <property type="entry name" value="Mediator_Med16"/>
</dbReference>
<dbReference type="PANTHER" id="PTHR13224:SF6">
    <property type="entry name" value="MEDIATOR OF RNA POLYMERASE II TRANSCRIPTION SUBUNIT 16"/>
    <property type="match status" value="1"/>
</dbReference>
<sequence length="1182" mass="128647">MSGHDIPIQLLDGGSIGVQHHDQMNAMDTAMNLDDVDVDLFGDSVMVDTALDDLAVSRPMPSKHLRQRLDDLRTHGCHQAIAWSRQGTIASITKDGHSVEFRFLRSRPEDAAWELSEPYIYSNAVVPMQTTAGPIVHLAWSNTPNPELAVVDAVGRITILSFGIMINRPSITRKWTHDPVDDLHVVVGCYWLPLFNPRQQYSPMYGPAVWVQPEDAKAVGEGLYKYGTQYTKNSGPSHPHASKCALVSITTNGLLRLLFQQYNHSRLEETAIELESITSSDDLITHAALCNDKNTLLIALATASKQLRIVRATISWGTDKPAEKQAHPQNATITATLLEQHVAVVPWLQHDSNDPVLDESMSQLSHIELLPSIPKDKSLQTYHNPVVLTVRSHLPADGASLYEQEPTSIIDRWEVVSEQPRALHPAFAQLNTGNSTTNPDPMTRLRKLESVVIPKIVVNVQVMYLNKVVCFAFSDGTIQYRDRVTMMEVYNEPNVHNVLSPHDVGFQYSNDTPCLQVAFSPTNCSYVQLSEDWDVKWNSMRYTLLDGNTGLETAQQSAVMAALTCALSSAITSTVNFDDILALAQPFKDIPQFAASWVRDVVNLIKLNFDFSEEAHHDALMRNPLLQLCLSILNHMGFRGEFRPRAFEEKLSFLILQTRNFIVLVSLALNAPKSLGISPLDEPEVVEVLVGCVTWAHTLMGWLVDCLFELADDTAFISILSEQKRFPDLASFLKARGDVSLHLLCCSSSRGLITAVCRRLAHLEGMSNRAVRYWEANRLKPENNDGSGGGKVLPDSLYFAYRKMQQAASSSLIRVQELEKILQWFAQEVRTAYQTSLSRRQSGSQAQQPGQQQQQHPSPQQNKNQPQNAQQQQQQQQNPEDQFVKKAQAHCELDMLLGGNPPPCFREILQKFFTAVLPAFKKHMDPSKVYFANYEVLDIEDNPRILASRKAKRRYIDVFTRREISFPDSFSSTVLGSRAGAGAAGVGTAGTGEDVKRGGTAAAGEGQTPNAQNNINTVVGTGGGISIKLEPGGGGATPNLKGGGSGSTPAASGANAKGAAATGNNNNNNTNATANAATPSGPGGPGNNSTGIAAEQNPKNMWRRCVRCAAVMEDYGSGINHNSGFTFILAQERKCSCGGWWVLVPKAGAGGAGGSGSGSRSTTGEGLGGIGGGGGGATAEGK</sequence>
<evidence type="ECO:0000256" key="10">
    <source>
        <dbReference type="SAM" id="MobiDB-lite"/>
    </source>
</evidence>
<dbReference type="Proteomes" id="UP001281003">
    <property type="component" value="Unassembled WGS sequence"/>
</dbReference>
<comment type="similarity">
    <text evidence="2 9">Belongs to the Mediator complex subunit 16 family.</text>
</comment>
<evidence type="ECO:0000256" key="8">
    <source>
        <dbReference type="ARBA" id="ARBA00032015"/>
    </source>
</evidence>
<evidence type="ECO:0000256" key="3">
    <source>
        <dbReference type="ARBA" id="ARBA00019614"/>
    </source>
</evidence>
<dbReference type="PANTHER" id="PTHR13224">
    <property type="entry name" value="THYROID HORMONE RECEPTOR-ASSOCIATED PROTEIN-RELATED"/>
    <property type="match status" value="1"/>
</dbReference>